<dbReference type="Proteomes" id="UP001216907">
    <property type="component" value="Unassembled WGS sequence"/>
</dbReference>
<protein>
    <submittedName>
        <fullName evidence="4">Hsp20/alpha crystallin family protein</fullName>
    </submittedName>
</protein>
<proteinExistence type="inferred from homology"/>
<comment type="caution">
    <text evidence="4">The sequence shown here is derived from an EMBL/GenBank/DDBJ whole genome shotgun (WGS) entry which is preliminary data.</text>
</comment>
<reference evidence="4 5" key="1">
    <citation type="submission" date="2023-03" db="EMBL/GenBank/DDBJ databases">
        <title>Paludisphaera mucosa sp. nov. a novel planctomycete from northern fen.</title>
        <authorList>
            <person name="Ivanova A."/>
        </authorList>
    </citation>
    <scope>NUCLEOTIDE SEQUENCE [LARGE SCALE GENOMIC DNA]</scope>
    <source>
        <strain evidence="4 5">Pla2</strain>
    </source>
</reference>
<dbReference type="RefSeq" id="WP_277862988.1">
    <property type="nucleotide sequence ID" value="NZ_JARRAG010000002.1"/>
</dbReference>
<dbReference type="CDD" id="cd06464">
    <property type="entry name" value="ACD_sHsps-like"/>
    <property type="match status" value="1"/>
</dbReference>
<dbReference type="InterPro" id="IPR031107">
    <property type="entry name" value="Small_HSP"/>
</dbReference>
<gene>
    <name evidence="4" type="ORF">PZE19_23245</name>
</gene>
<dbReference type="EMBL" id="JARRAG010000002">
    <property type="protein sequence ID" value="MDG3006695.1"/>
    <property type="molecule type" value="Genomic_DNA"/>
</dbReference>
<dbReference type="SUPFAM" id="SSF49764">
    <property type="entry name" value="HSP20-like chaperones"/>
    <property type="match status" value="1"/>
</dbReference>
<evidence type="ECO:0000256" key="1">
    <source>
        <dbReference type="PROSITE-ProRule" id="PRU00285"/>
    </source>
</evidence>
<accession>A0ABT6FGL9</accession>
<feature type="domain" description="SHSP" evidence="3">
    <location>
        <begin position="17"/>
        <end position="128"/>
    </location>
</feature>
<evidence type="ECO:0000259" key="3">
    <source>
        <dbReference type="PROSITE" id="PS01031"/>
    </source>
</evidence>
<comment type="similarity">
    <text evidence="1 2">Belongs to the small heat shock protein (HSP20) family.</text>
</comment>
<keyword evidence="5" id="KW-1185">Reference proteome</keyword>
<evidence type="ECO:0000313" key="5">
    <source>
        <dbReference type="Proteomes" id="UP001216907"/>
    </source>
</evidence>
<sequence>MEALFGRYLGEGSQAKALNRSGGDPLPLSLWSDEGWFHIEVDLPGVELKDVDVSIHKDVLTIKAQRAVVEERRYAYNGRTFGRFERSLTLPESVDSESVDARLADGVLHLTLRKRPEAHVRKVEIRQD</sequence>
<evidence type="ECO:0000256" key="2">
    <source>
        <dbReference type="RuleBase" id="RU003616"/>
    </source>
</evidence>
<dbReference type="PANTHER" id="PTHR11527">
    <property type="entry name" value="HEAT-SHOCK PROTEIN 20 FAMILY MEMBER"/>
    <property type="match status" value="1"/>
</dbReference>
<evidence type="ECO:0000313" key="4">
    <source>
        <dbReference type="EMBL" id="MDG3006695.1"/>
    </source>
</evidence>
<dbReference type="PROSITE" id="PS01031">
    <property type="entry name" value="SHSP"/>
    <property type="match status" value="1"/>
</dbReference>
<organism evidence="4 5">
    <name type="scientific">Paludisphaera mucosa</name>
    <dbReference type="NCBI Taxonomy" id="3030827"/>
    <lineage>
        <taxon>Bacteria</taxon>
        <taxon>Pseudomonadati</taxon>
        <taxon>Planctomycetota</taxon>
        <taxon>Planctomycetia</taxon>
        <taxon>Isosphaerales</taxon>
        <taxon>Isosphaeraceae</taxon>
        <taxon>Paludisphaera</taxon>
    </lineage>
</organism>
<name>A0ABT6FGL9_9BACT</name>
<dbReference type="Pfam" id="PF00011">
    <property type="entry name" value="HSP20"/>
    <property type="match status" value="1"/>
</dbReference>
<dbReference type="InterPro" id="IPR008978">
    <property type="entry name" value="HSP20-like_chaperone"/>
</dbReference>
<dbReference type="Gene3D" id="2.60.40.790">
    <property type="match status" value="1"/>
</dbReference>
<dbReference type="InterPro" id="IPR002068">
    <property type="entry name" value="A-crystallin/Hsp20_dom"/>
</dbReference>